<dbReference type="GO" id="GO:0061630">
    <property type="term" value="F:ubiquitin protein ligase activity"/>
    <property type="evidence" value="ECO:0007669"/>
    <property type="project" value="TreeGrafter"/>
</dbReference>
<dbReference type="Gene3D" id="2.130.10.30">
    <property type="entry name" value="Regulator of chromosome condensation 1/beta-lactamase-inhibitor protein II"/>
    <property type="match status" value="2"/>
</dbReference>
<dbReference type="GO" id="GO:0016567">
    <property type="term" value="P:protein ubiquitination"/>
    <property type="evidence" value="ECO:0007669"/>
    <property type="project" value="TreeGrafter"/>
</dbReference>
<dbReference type="PANTHER" id="PTHR45622">
    <property type="entry name" value="UBIQUITIN-PROTEIN LIGASE E3A-RELATED"/>
    <property type="match status" value="1"/>
</dbReference>
<dbReference type="InterPro" id="IPR058923">
    <property type="entry name" value="RCC1-like_dom"/>
</dbReference>
<feature type="repeat" description="RCC1" evidence="2">
    <location>
        <begin position="204"/>
        <end position="256"/>
    </location>
</feature>
<dbReference type="PANTHER" id="PTHR45622:SF70">
    <property type="entry name" value="SECRETION-REGULATING GUANINE NUCLEOTIDE EXCHANGE FACTOR"/>
    <property type="match status" value="1"/>
</dbReference>
<feature type="repeat" description="RCC1" evidence="2">
    <location>
        <begin position="358"/>
        <end position="419"/>
    </location>
</feature>
<dbReference type="PROSITE" id="PS50012">
    <property type="entry name" value="RCC1_3"/>
    <property type="match status" value="5"/>
</dbReference>
<keyword evidence="1" id="KW-0677">Repeat</keyword>
<comment type="caution">
    <text evidence="4">The sequence shown here is derived from an EMBL/GenBank/DDBJ whole genome shotgun (WGS) entry which is preliminary data.</text>
</comment>
<dbReference type="InterPro" id="IPR009091">
    <property type="entry name" value="RCC1/BLIP-II"/>
</dbReference>
<dbReference type="SUPFAM" id="SSF50985">
    <property type="entry name" value="RCC1/BLIP-II"/>
    <property type="match status" value="1"/>
</dbReference>
<evidence type="ECO:0000256" key="2">
    <source>
        <dbReference type="PROSITE-ProRule" id="PRU00235"/>
    </source>
</evidence>
<feature type="domain" description="RCC1-like" evidence="3">
    <location>
        <begin position="52"/>
        <end position="377"/>
    </location>
</feature>
<proteinExistence type="predicted"/>
<sequence length="422" mass="42613">MITLARLDLPRLRPHARALATLTAWGAYVGAFADGASSPPPPRLEPASLDAPARITLPLADGARIYAVGAGVRHALVAAADGAGGAPARTQLLGFGLNRRGQLGAASTAPPAALVRSTVPGRVVQIACGREHSALLTRSPARGRRAAVMTCGANAHGQLGYATAEPFGDCWRPVAALDRLMLAGETAAKVQCGLDHTLVLTTRGRVFAMGWGADGQLGAGPGATGDAAGPVLVHGLPRPVVDIAASTDFALAVDAAGALYYWGNAEYGQAMTGARIDQVLAPIRARLAPAPVVAIAAAGTLALAVAGADRSLYVCGYGALGLGPERTATLEPLSIPALGAVSRIWATTDRCLALDAAGRLHSWGLANAAGRLGLASDPAHEGALPANVFAPQPLPIDPGDIDPDLVALGNDIALVAKNSAVD</sequence>
<gene>
    <name evidence="4" type="ORF">LPJ53_005158</name>
</gene>
<evidence type="ECO:0000256" key="1">
    <source>
        <dbReference type="ARBA" id="ARBA00022737"/>
    </source>
</evidence>
<keyword evidence="5" id="KW-1185">Reference proteome</keyword>
<dbReference type="GO" id="GO:0006511">
    <property type="term" value="P:ubiquitin-dependent protein catabolic process"/>
    <property type="evidence" value="ECO:0007669"/>
    <property type="project" value="TreeGrafter"/>
</dbReference>
<dbReference type="EMBL" id="JANBOJ010000286">
    <property type="protein sequence ID" value="KAJ1720185.1"/>
    <property type="molecule type" value="Genomic_DNA"/>
</dbReference>
<protein>
    <recommendedName>
        <fullName evidence="3">RCC1-like domain-containing protein</fullName>
    </recommendedName>
</protein>
<name>A0A9W7XW91_9FUNG</name>
<accession>A0A9W7XW91</accession>
<dbReference type="InterPro" id="IPR000408">
    <property type="entry name" value="Reg_chr_condens"/>
</dbReference>
<dbReference type="InterPro" id="IPR051709">
    <property type="entry name" value="Ub-ligase/GTPase-reg"/>
</dbReference>
<dbReference type="AlphaFoldDB" id="A0A9W7XW91"/>
<organism evidence="4 5">
    <name type="scientific">Coemansia erecta</name>
    <dbReference type="NCBI Taxonomy" id="147472"/>
    <lineage>
        <taxon>Eukaryota</taxon>
        <taxon>Fungi</taxon>
        <taxon>Fungi incertae sedis</taxon>
        <taxon>Zoopagomycota</taxon>
        <taxon>Kickxellomycotina</taxon>
        <taxon>Kickxellomycetes</taxon>
        <taxon>Kickxellales</taxon>
        <taxon>Kickxellaceae</taxon>
        <taxon>Coemansia</taxon>
    </lineage>
</organism>
<feature type="repeat" description="RCC1" evidence="2">
    <location>
        <begin position="90"/>
        <end position="139"/>
    </location>
</feature>
<evidence type="ECO:0000259" key="3">
    <source>
        <dbReference type="Pfam" id="PF25390"/>
    </source>
</evidence>
<dbReference type="PRINTS" id="PR00633">
    <property type="entry name" value="RCCNDNSATION"/>
</dbReference>
<dbReference type="Pfam" id="PF25390">
    <property type="entry name" value="WD40_RLD"/>
    <property type="match status" value="1"/>
</dbReference>
<evidence type="ECO:0000313" key="5">
    <source>
        <dbReference type="Proteomes" id="UP001149813"/>
    </source>
</evidence>
<feature type="repeat" description="RCC1" evidence="2">
    <location>
        <begin position="257"/>
        <end position="308"/>
    </location>
</feature>
<dbReference type="PROSITE" id="PS00626">
    <property type="entry name" value="RCC1_2"/>
    <property type="match status" value="1"/>
</dbReference>
<dbReference type="OrthoDB" id="5370059at2759"/>
<feature type="repeat" description="RCC1" evidence="2">
    <location>
        <begin position="146"/>
        <end position="203"/>
    </location>
</feature>
<evidence type="ECO:0000313" key="4">
    <source>
        <dbReference type="EMBL" id="KAJ1720185.1"/>
    </source>
</evidence>
<reference evidence="4" key="1">
    <citation type="submission" date="2022-07" db="EMBL/GenBank/DDBJ databases">
        <title>Phylogenomic reconstructions and comparative analyses of Kickxellomycotina fungi.</title>
        <authorList>
            <person name="Reynolds N.K."/>
            <person name="Stajich J.E."/>
            <person name="Barry K."/>
            <person name="Grigoriev I.V."/>
            <person name="Crous P."/>
            <person name="Smith M.E."/>
        </authorList>
    </citation>
    <scope>NUCLEOTIDE SEQUENCE</scope>
    <source>
        <strain evidence="4">NBRC 32514</strain>
    </source>
</reference>
<dbReference type="Proteomes" id="UP001149813">
    <property type="component" value="Unassembled WGS sequence"/>
</dbReference>
<dbReference type="GO" id="GO:0005737">
    <property type="term" value="C:cytoplasm"/>
    <property type="evidence" value="ECO:0007669"/>
    <property type="project" value="TreeGrafter"/>
</dbReference>